<keyword evidence="4" id="KW-0539">Nucleus</keyword>
<evidence type="ECO:0000259" key="6">
    <source>
        <dbReference type="Pfam" id="PF03178"/>
    </source>
</evidence>
<organism evidence="9 10">
    <name type="scientific">Trema orientale</name>
    <name type="common">Charcoal tree</name>
    <name type="synonym">Celtis orientalis</name>
    <dbReference type="NCBI Taxonomy" id="63057"/>
    <lineage>
        <taxon>Eukaryota</taxon>
        <taxon>Viridiplantae</taxon>
        <taxon>Streptophyta</taxon>
        <taxon>Embryophyta</taxon>
        <taxon>Tracheophyta</taxon>
        <taxon>Spermatophyta</taxon>
        <taxon>Magnoliopsida</taxon>
        <taxon>eudicotyledons</taxon>
        <taxon>Gunneridae</taxon>
        <taxon>Pentapetalae</taxon>
        <taxon>rosids</taxon>
        <taxon>fabids</taxon>
        <taxon>Rosales</taxon>
        <taxon>Cannabaceae</taxon>
        <taxon>Trema</taxon>
    </lineage>
</organism>
<keyword evidence="5" id="KW-0607">Phytochrome signaling pathway</keyword>
<dbReference type="InterPro" id="IPR058543">
    <property type="entry name" value="Beta-prop_RSE1/DDB1/CPSF1_2nd"/>
</dbReference>
<feature type="domain" description="RSE1/DDB1/CPSF1 C-terminal" evidence="6">
    <location>
        <begin position="747"/>
        <end position="1066"/>
    </location>
</feature>
<dbReference type="FunCoup" id="A0A2P5G286">
    <property type="interactions" value="3978"/>
</dbReference>
<evidence type="ECO:0000259" key="7">
    <source>
        <dbReference type="Pfam" id="PF10433"/>
    </source>
</evidence>
<dbReference type="AlphaFoldDB" id="A0A2P5G286"/>
<dbReference type="InterPro" id="IPR004871">
    <property type="entry name" value="RSE1/DDB1/CPSF1_C"/>
</dbReference>
<dbReference type="GO" id="GO:0003676">
    <property type="term" value="F:nucleic acid binding"/>
    <property type="evidence" value="ECO:0007669"/>
    <property type="project" value="InterPro"/>
</dbReference>
<dbReference type="InterPro" id="IPR011047">
    <property type="entry name" value="Quinoprotein_ADH-like_sf"/>
</dbReference>
<feature type="domain" description="RSE1/DDB1/CPSF1 first beta-propeller" evidence="7">
    <location>
        <begin position="16"/>
        <end position="344"/>
    </location>
</feature>
<evidence type="ECO:0000313" key="9">
    <source>
        <dbReference type="EMBL" id="POO04145.1"/>
    </source>
</evidence>
<evidence type="ECO:0000256" key="5">
    <source>
        <dbReference type="ARBA" id="ARBA00084091"/>
    </source>
</evidence>
<comment type="subcellular location">
    <subcellularLocation>
        <location evidence="1">Nucleus</location>
    </subcellularLocation>
</comment>
<sequence length="1097" mass="122156">MSIWNYVVTAHKPTNVTHSCVGNFTAPHELNLIVAKCTRIEIHLLTAQGLQPMLDVPIYGRIATLELFRPHGETQDLLFIATERYKFCVLQWDAETSELITRAMGDVSDRIGRPTDNGQIGIIDPDCRLIGLHLYDGLFKVIPFDNKGQLKEAFNIRLEELQVLDIKFLYGCSKPTIVVLYQDNKDARHVKTYEVALKDKDFVEGPWSQNNLDNGAAMLIPVPPPLCGVLIIGEETIVYCSANAFKAIPIKPSITRAYGRVDADGSRYLLGDYSGLLHLLVITHEKEKVTGLKIELLGETSIASTISYLDNAVVFVGSSYGDSQLIKLHMQPDAKGSYVEVVERYVNLGPIVDFCVVDLERQGQGQVVTCSGAFKDGSLRVVRNGIGINEQASVELQGIKGMWSLRSSTDDPFDTFLVVSFISETRILAMNLEDELEETEIEGFCSQVQTLFCHDAVHNQLVQVTSSSVRLVSSITRELRNEWNAPSGYSINVATANSTQVLLATGGGHLVYLEIGDGVLTEVKHAQLEYEISCLDINPIGENPNYSQLAAVGMWTDISVRIFSLPDLNLITKEPLGGEIIPRSVLLCSFEGISYLLCALGDGHLLNFLLNTSTGELTDRKKISLGTQPITLRTFSSKSITHVFAASDRPTVIYSSNKKLLYSNVNLKEVSHMCPFNSAAFPDSLAIAKEGELTIGTIDDIQKLHIRSILLGEHARRICHQEQSRTFAICSVKYNQSGADDSEMHLIRLLDDQTFDFISTYPLDTFEYGCSVLSCSFSDDSSVYYCVGTAYVLSEESEPTKARWLCFRFGRILVFLVEDGKLQLIAEKETKGAVYSLNAFNGKLLAAINQKIQLYKWMLRDDGSRELQSECGHHGHILALYVQTRGDFIVVGDLMKSISLLIYKHEEGAIEERARDYNANWMSAVEILDDDVYLGAENSFNIFSVRKNSEGATDEERGRLDVVGEYHTGEFINRFRHGSLVMRLPDSDVGQIPTVIFGTVNGVIGVIASLPHEQYVFLEKLQTSLRKVIKGVGGLSHEQWRSFSNEKKTVEAKNFLDGDLIESFLDLSRSKMDEISKQTGVSVEELCKRVEELTRLH</sequence>
<dbReference type="InParanoid" id="A0A2P5G286"/>
<reference evidence="10" key="1">
    <citation type="submission" date="2016-06" db="EMBL/GenBank/DDBJ databases">
        <title>Parallel loss of symbiosis genes in relatives of nitrogen-fixing non-legume Parasponia.</title>
        <authorList>
            <person name="Van Velzen R."/>
            <person name="Holmer R."/>
            <person name="Bu F."/>
            <person name="Rutten L."/>
            <person name="Van Zeijl A."/>
            <person name="Liu W."/>
            <person name="Santuari L."/>
            <person name="Cao Q."/>
            <person name="Sharma T."/>
            <person name="Shen D."/>
            <person name="Roswanjaya Y."/>
            <person name="Wardhani T."/>
            <person name="Kalhor M.S."/>
            <person name="Jansen J."/>
            <person name="Van den Hoogen J."/>
            <person name="Gungor B."/>
            <person name="Hartog M."/>
            <person name="Hontelez J."/>
            <person name="Verver J."/>
            <person name="Yang W.-C."/>
            <person name="Schijlen E."/>
            <person name="Repin R."/>
            <person name="Schilthuizen M."/>
            <person name="Schranz E."/>
            <person name="Heidstra R."/>
            <person name="Miyata K."/>
            <person name="Fedorova E."/>
            <person name="Kohlen W."/>
            <person name="Bisseling T."/>
            <person name="Smit S."/>
            <person name="Geurts R."/>
        </authorList>
    </citation>
    <scope>NUCLEOTIDE SEQUENCE [LARGE SCALE GENOMIC DNA]</scope>
    <source>
        <strain evidence="10">cv. RG33-2</strain>
    </source>
</reference>
<evidence type="ECO:0000256" key="4">
    <source>
        <dbReference type="ARBA" id="ARBA00023242"/>
    </source>
</evidence>
<dbReference type="STRING" id="63057.A0A2P5G286"/>
<comment type="caution">
    <text evidence="9">The sequence shown here is derived from an EMBL/GenBank/DDBJ whole genome shotgun (WGS) entry which is preliminary data.</text>
</comment>
<comment type="similarity">
    <text evidence="2">Belongs to the DDB1 family.</text>
</comment>
<keyword evidence="10" id="KW-1185">Reference proteome</keyword>
<evidence type="ECO:0000259" key="8">
    <source>
        <dbReference type="Pfam" id="PF23726"/>
    </source>
</evidence>
<dbReference type="PANTHER" id="PTHR10644">
    <property type="entry name" value="DNA REPAIR/RNA PROCESSING CPSF FAMILY"/>
    <property type="match status" value="1"/>
</dbReference>
<dbReference type="Gene3D" id="1.10.150.910">
    <property type="match status" value="1"/>
</dbReference>
<protein>
    <recommendedName>
        <fullName evidence="3">DNA damage-binding protein 1</fullName>
    </recommendedName>
</protein>
<dbReference type="Pfam" id="PF23726">
    <property type="entry name" value="Beta-prop_RSE1_2nd"/>
    <property type="match status" value="1"/>
</dbReference>
<dbReference type="FunFam" id="2.130.10.10:FF:000267">
    <property type="entry name" value="DNA damage-binding protein 1a"/>
    <property type="match status" value="1"/>
</dbReference>
<dbReference type="GO" id="GO:0005634">
    <property type="term" value="C:nucleus"/>
    <property type="evidence" value="ECO:0007669"/>
    <property type="project" value="UniProtKB-SubCell"/>
</dbReference>
<dbReference type="Pfam" id="PF10433">
    <property type="entry name" value="Beta-prop_RSE1_1st"/>
    <property type="match status" value="1"/>
</dbReference>
<dbReference type="EMBL" id="JXTC01000001">
    <property type="protein sequence ID" value="POO04145.1"/>
    <property type="molecule type" value="Genomic_DNA"/>
</dbReference>
<dbReference type="FunFam" id="1.10.150.910:FF:000003">
    <property type="entry name" value="DNA damage-binding protein 1a"/>
    <property type="match status" value="1"/>
</dbReference>
<feature type="domain" description="RSE1/DDB1/CPSF1 second beta-propeller" evidence="8">
    <location>
        <begin position="389"/>
        <end position="698"/>
    </location>
</feature>
<dbReference type="SUPFAM" id="SSF50998">
    <property type="entry name" value="Quinoprotein alcohol dehydrogenase-like"/>
    <property type="match status" value="1"/>
</dbReference>
<dbReference type="GO" id="GO:0009585">
    <property type="term" value="P:red, far-red light phototransduction"/>
    <property type="evidence" value="ECO:0007669"/>
    <property type="project" value="UniProtKB-KW"/>
</dbReference>
<evidence type="ECO:0000256" key="2">
    <source>
        <dbReference type="ARBA" id="ARBA00007453"/>
    </source>
</evidence>
<evidence type="ECO:0000256" key="1">
    <source>
        <dbReference type="ARBA" id="ARBA00004123"/>
    </source>
</evidence>
<accession>A0A2P5G286</accession>
<dbReference type="InterPro" id="IPR050358">
    <property type="entry name" value="RSE1/DDB1/CFT1"/>
</dbReference>
<dbReference type="Pfam" id="PF03178">
    <property type="entry name" value="CPSF_A"/>
    <property type="match status" value="1"/>
</dbReference>
<proteinExistence type="inferred from homology"/>
<evidence type="ECO:0000313" key="10">
    <source>
        <dbReference type="Proteomes" id="UP000237000"/>
    </source>
</evidence>
<dbReference type="InterPro" id="IPR018846">
    <property type="entry name" value="Beta-prop_RSE1/DDB1/CPSF1_1st"/>
</dbReference>
<evidence type="ECO:0000256" key="3">
    <source>
        <dbReference type="ARBA" id="ARBA00014577"/>
    </source>
</evidence>
<dbReference type="Proteomes" id="UP000237000">
    <property type="component" value="Unassembled WGS sequence"/>
</dbReference>
<dbReference type="InterPro" id="IPR015943">
    <property type="entry name" value="WD40/YVTN_repeat-like_dom_sf"/>
</dbReference>
<dbReference type="FunFam" id="2.130.10.10:FF:000182">
    <property type="entry name" value="DNA damage-binding protein 1a"/>
    <property type="match status" value="1"/>
</dbReference>
<dbReference type="Gene3D" id="2.130.10.10">
    <property type="entry name" value="YVTN repeat-like/Quinoprotein amine dehydrogenase"/>
    <property type="match status" value="3"/>
</dbReference>
<name>A0A2P5G286_TREOI</name>
<dbReference type="OrthoDB" id="433457at2759"/>
<gene>
    <name evidence="9" type="ORF">TorRG33x02_004490</name>
</gene>